<keyword evidence="3" id="KW-1185">Reference proteome</keyword>
<dbReference type="AlphaFoldDB" id="C5B0S0"/>
<name>C5B0S0_METEA</name>
<dbReference type="STRING" id="272630.MexAM1_META1p3976"/>
<gene>
    <name evidence="2" type="ordered locus">MexAM1_META1p3976</name>
</gene>
<sequence>MDGRCAGLPVRRRYRLRRYPQPVRHGHEGERVMARIRSIHPGLFTDEAFVSLSPAAQVLWIGLWCEADDQGVFEWKPTMLKMRILPASTALIDPLLAELENANCVRAFMAQGRRYGVIRNFVRHQRPKSPKEVHPLPPELLNYAGFTSPGLRPNATTGRRRYAAGSEQEAPYEGAEFGTASEFDGDDFEAVPEHAGDDRLGVRNEFGSSSELVPNAALRWRMEDGGCKDPSRDERFQDVAQENPSHAHTRGEPLHPRGSESFGAARRFVSVGGAR</sequence>
<reference evidence="2 3" key="1">
    <citation type="journal article" date="2009" name="PLoS ONE">
        <title>Methylobacterium genome sequences: a reference blueprint to investigate microbial metabolism of C1 compounds from natural and industrial sources.</title>
        <authorList>
            <person name="Vuilleumier S."/>
            <person name="Chistoserdova L."/>
            <person name="Lee M.-C."/>
            <person name="Bringel F."/>
            <person name="Lajus A."/>
            <person name="Zhou Y."/>
            <person name="Gourion B."/>
            <person name="Barbe V."/>
            <person name="Chang J."/>
            <person name="Cruveiller S."/>
            <person name="Dossat C."/>
            <person name="Gillett W."/>
            <person name="Gruffaz C."/>
            <person name="Haugen E."/>
            <person name="Hourcade E."/>
            <person name="Levy R."/>
            <person name="Mangenot S."/>
            <person name="Muller E."/>
            <person name="Nadalig T."/>
            <person name="Pagni M."/>
            <person name="Penny C."/>
            <person name="Peyraud R."/>
            <person name="Robinson D.G."/>
            <person name="Roche D."/>
            <person name="Rouy Z."/>
            <person name="Saenampechek C."/>
            <person name="Salvignol G."/>
            <person name="Vallenet D."/>
            <person name="Wu Z."/>
            <person name="Marx C.J."/>
            <person name="Vorholt J.A."/>
            <person name="Olson M.V."/>
            <person name="Kaul R."/>
            <person name="Weissenbach J."/>
            <person name="Medigue C."/>
            <person name="Lidstrom M.E."/>
        </authorList>
    </citation>
    <scope>NUCLEOTIDE SEQUENCE [LARGE SCALE GENOMIC DNA]</scope>
    <source>
        <strain evidence="3">ATCC 14718 / DSM 1338 / JCM 2805 / NCIMB 9133 / AM1</strain>
    </source>
</reference>
<feature type="compositionally biased region" description="Basic and acidic residues" evidence="1">
    <location>
        <begin position="249"/>
        <end position="258"/>
    </location>
</feature>
<dbReference type="EMBL" id="CP001510">
    <property type="protein sequence ID" value="ACS41657.1"/>
    <property type="molecule type" value="Genomic_DNA"/>
</dbReference>
<protein>
    <submittedName>
        <fullName evidence="2">Uncharacterized protein</fullName>
    </submittedName>
</protein>
<accession>C5B0S0</accession>
<organism evidence="2 3">
    <name type="scientific">Methylorubrum extorquens (strain ATCC 14718 / DSM 1338 / JCM 2805 / NCIMB 9133 / AM1)</name>
    <name type="common">Methylobacterium extorquens</name>
    <dbReference type="NCBI Taxonomy" id="272630"/>
    <lineage>
        <taxon>Bacteria</taxon>
        <taxon>Pseudomonadati</taxon>
        <taxon>Pseudomonadota</taxon>
        <taxon>Alphaproteobacteria</taxon>
        <taxon>Hyphomicrobiales</taxon>
        <taxon>Methylobacteriaceae</taxon>
        <taxon>Methylorubrum</taxon>
    </lineage>
</organism>
<dbReference type="HOGENOM" id="CLU_1011236_0_0_5"/>
<feature type="compositionally biased region" description="Basic and acidic residues" evidence="1">
    <location>
        <begin position="228"/>
        <end position="237"/>
    </location>
</feature>
<proteinExistence type="predicted"/>
<evidence type="ECO:0000313" key="3">
    <source>
        <dbReference type="Proteomes" id="UP000009081"/>
    </source>
</evidence>
<evidence type="ECO:0000256" key="1">
    <source>
        <dbReference type="SAM" id="MobiDB-lite"/>
    </source>
</evidence>
<dbReference type="eggNOG" id="COG3935">
    <property type="taxonomic scope" value="Bacteria"/>
</dbReference>
<feature type="region of interest" description="Disordered" evidence="1">
    <location>
        <begin position="163"/>
        <end position="186"/>
    </location>
</feature>
<dbReference type="KEGG" id="mea:Mex_1p3976"/>
<dbReference type="Proteomes" id="UP000009081">
    <property type="component" value="Chromosome"/>
</dbReference>
<evidence type="ECO:0000313" key="2">
    <source>
        <dbReference type="EMBL" id="ACS41657.1"/>
    </source>
</evidence>
<feature type="region of interest" description="Disordered" evidence="1">
    <location>
        <begin position="228"/>
        <end position="275"/>
    </location>
</feature>